<evidence type="ECO:0000259" key="4">
    <source>
        <dbReference type="Pfam" id="PF08338"/>
    </source>
</evidence>
<dbReference type="InterPro" id="IPR023393">
    <property type="entry name" value="START-like_dom_sf"/>
</dbReference>
<sequence length="468" mass="50852">MPEFTRRTGYPVSSLELYDWHARPGAFERLVPPWESIEVLEQSGGIADGARLVMRIQQGPVGVVWEAHHRDHIEGHQFVDEQVRGPFKRWTHTHRFEDLGPQQSLLIDEVDYALPMGALGRFFGGGFAEELVEAMFAFRHRRTGDDLRRHQALSKKPLRVAVSGSSGTIGRALVAFLSTGGHEVFKIVRRRAVAPDEIAWSVDTGEVEQSKLEGLDAVVHLAGEPVLGGRWSEVKRRRIAKSRVKGTTALSRAIADLTDPPKIFLSASAIGYYGDRGEEALDENADAGSGFLAEVCRGWEAATEVAQNAGVRTVHLRIGQVLDPRAGAFAELRRAQKFGGATRIGSGAQFMSWIDLDDVLGAILFLMADEKGQALKGPVNLVAPRAQTNAEVMATMARVLGGVRVTPVPGAAVKTILGADAARETALASQRVVPRRLLDAGFAFFYPELDEALAMKFGVAQSQPGTHG</sequence>
<dbReference type="Gene3D" id="3.40.50.720">
    <property type="entry name" value="NAD(P)-binding Rossmann-like Domain"/>
    <property type="match status" value="1"/>
</dbReference>
<dbReference type="CDD" id="cd07820">
    <property type="entry name" value="SRPBCC_3"/>
    <property type="match status" value="1"/>
</dbReference>
<dbReference type="InterPro" id="IPR010099">
    <property type="entry name" value="SDR39U1"/>
</dbReference>
<accession>A0A5C6XBM5</accession>
<dbReference type="Gene3D" id="3.30.530.20">
    <property type="match status" value="1"/>
</dbReference>
<evidence type="ECO:0000313" key="6">
    <source>
        <dbReference type="Proteomes" id="UP000321412"/>
    </source>
</evidence>
<comment type="caution">
    <text evidence="5">The sequence shown here is derived from an EMBL/GenBank/DDBJ whole genome shotgun (WGS) entry which is preliminary data.</text>
</comment>
<dbReference type="Pfam" id="PF01370">
    <property type="entry name" value="Epimerase"/>
    <property type="match status" value="1"/>
</dbReference>
<dbReference type="Proteomes" id="UP000321412">
    <property type="component" value="Unassembled WGS sequence"/>
</dbReference>
<proteinExistence type="inferred from homology"/>
<dbReference type="InterPro" id="IPR005031">
    <property type="entry name" value="COQ10_START"/>
</dbReference>
<dbReference type="PANTHER" id="PTHR11092">
    <property type="entry name" value="SUGAR NUCLEOTIDE EPIMERASE RELATED"/>
    <property type="match status" value="1"/>
</dbReference>
<dbReference type="SUPFAM" id="SSF55961">
    <property type="entry name" value="Bet v1-like"/>
    <property type="match status" value="1"/>
</dbReference>
<dbReference type="InterPro" id="IPR001509">
    <property type="entry name" value="Epimerase_deHydtase"/>
</dbReference>
<organism evidence="5 6">
    <name type="scientific">Lujinxingia vulgaris</name>
    <dbReference type="NCBI Taxonomy" id="2600176"/>
    <lineage>
        <taxon>Bacteria</taxon>
        <taxon>Deltaproteobacteria</taxon>
        <taxon>Bradymonadales</taxon>
        <taxon>Lujinxingiaceae</taxon>
        <taxon>Lujinxingia</taxon>
    </lineage>
</organism>
<feature type="domain" description="DUF1731" evidence="4">
    <location>
        <begin position="408"/>
        <end position="454"/>
    </location>
</feature>
<keyword evidence="6" id="KW-1185">Reference proteome</keyword>
<dbReference type="NCBIfam" id="TIGR01777">
    <property type="entry name" value="yfcH"/>
    <property type="match status" value="1"/>
</dbReference>
<evidence type="ECO:0000256" key="1">
    <source>
        <dbReference type="ARBA" id="ARBA00009353"/>
    </source>
</evidence>
<dbReference type="SUPFAM" id="SSF51735">
    <property type="entry name" value="NAD(P)-binding Rossmann-fold domains"/>
    <property type="match status" value="1"/>
</dbReference>
<dbReference type="RefSeq" id="WP_146981765.1">
    <property type="nucleotide sequence ID" value="NZ_VOSM01000005.1"/>
</dbReference>
<dbReference type="PANTHER" id="PTHR11092:SF0">
    <property type="entry name" value="EPIMERASE FAMILY PROTEIN SDR39U1"/>
    <property type="match status" value="1"/>
</dbReference>
<dbReference type="OrthoDB" id="9801773at2"/>
<dbReference type="Pfam" id="PF08338">
    <property type="entry name" value="DUF1731"/>
    <property type="match status" value="1"/>
</dbReference>
<feature type="domain" description="Coenzyme Q-binding protein COQ10 START" evidence="3">
    <location>
        <begin position="16"/>
        <end position="136"/>
    </location>
</feature>
<gene>
    <name evidence="5" type="ORF">FRC98_12435</name>
</gene>
<dbReference type="Pfam" id="PF03364">
    <property type="entry name" value="Polyketide_cyc"/>
    <property type="match status" value="1"/>
</dbReference>
<evidence type="ECO:0000313" key="5">
    <source>
        <dbReference type="EMBL" id="TXD36637.1"/>
    </source>
</evidence>
<evidence type="ECO:0000259" key="2">
    <source>
        <dbReference type="Pfam" id="PF01370"/>
    </source>
</evidence>
<comment type="similarity">
    <text evidence="1">Belongs to the NAD(P)-dependent epimerase/dehydratase family. SDR39U1 subfamily.</text>
</comment>
<dbReference type="InterPro" id="IPR036291">
    <property type="entry name" value="NAD(P)-bd_dom_sf"/>
</dbReference>
<feature type="domain" description="NAD-dependent epimerase/dehydratase" evidence="2">
    <location>
        <begin position="161"/>
        <end position="371"/>
    </location>
</feature>
<name>A0A5C6XBM5_9DELT</name>
<dbReference type="AlphaFoldDB" id="A0A5C6XBM5"/>
<dbReference type="EMBL" id="VOSM01000005">
    <property type="protein sequence ID" value="TXD36637.1"/>
    <property type="molecule type" value="Genomic_DNA"/>
</dbReference>
<protein>
    <submittedName>
        <fullName evidence="5">TIGR01777 family protein</fullName>
    </submittedName>
</protein>
<evidence type="ECO:0000259" key="3">
    <source>
        <dbReference type="Pfam" id="PF03364"/>
    </source>
</evidence>
<dbReference type="InterPro" id="IPR013549">
    <property type="entry name" value="DUF1731"/>
</dbReference>
<reference evidence="5 6" key="1">
    <citation type="submission" date="2019-08" db="EMBL/GenBank/DDBJ databases">
        <title>Bradymonadales sp. TMQ4.</title>
        <authorList>
            <person name="Liang Q."/>
        </authorList>
    </citation>
    <scope>NUCLEOTIDE SEQUENCE [LARGE SCALE GENOMIC DNA]</scope>
    <source>
        <strain evidence="5 6">TMQ4</strain>
    </source>
</reference>